<proteinExistence type="predicted"/>
<evidence type="ECO:0000313" key="1">
    <source>
        <dbReference type="EMBL" id="MDO9708989.1"/>
    </source>
</evidence>
<evidence type="ECO:0008006" key="3">
    <source>
        <dbReference type="Google" id="ProtNLM"/>
    </source>
</evidence>
<keyword evidence="2" id="KW-1185">Reference proteome</keyword>
<reference evidence="1 2" key="1">
    <citation type="submission" date="2023-08" db="EMBL/GenBank/DDBJ databases">
        <title>The draft genome sequence of Paracraurococcus sp. LOR1-02.</title>
        <authorList>
            <person name="Kingkaew E."/>
            <person name="Tanasupawat S."/>
        </authorList>
    </citation>
    <scope>NUCLEOTIDE SEQUENCE [LARGE SCALE GENOMIC DNA]</scope>
    <source>
        <strain evidence="1 2">LOR1-02</strain>
    </source>
</reference>
<gene>
    <name evidence="1" type="ORF">Q7A36_11605</name>
</gene>
<dbReference type="EMBL" id="JAUTWS010000009">
    <property type="protein sequence ID" value="MDO9708989.1"/>
    <property type="molecule type" value="Genomic_DNA"/>
</dbReference>
<organism evidence="1 2">
    <name type="scientific">Paracraurococcus lichenis</name>
    <dbReference type="NCBI Taxonomy" id="3064888"/>
    <lineage>
        <taxon>Bacteria</taxon>
        <taxon>Pseudomonadati</taxon>
        <taxon>Pseudomonadota</taxon>
        <taxon>Alphaproteobacteria</taxon>
        <taxon>Acetobacterales</taxon>
        <taxon>Roseomonadaceae</taxon>
        <taxon>Paracraurococcus</taxon>
    </lineage>
</organism>
<protein>
    <recommendedName>
        <fullName evidence="3">Malto-oligosyltrehalose synthase</fullName>
    </recommendedName>
</protein>
<name>A0ABT9DYL9_9PROT</name>
<sequence length="127" mass="13652">MPRMARRSESACPTYKAAHRALFAGGDGQPVAAEGPLTGHVLAFLRKHRGRSVLVLVTRLPATSLRDAPLPLLPPAEWSGTDLRLPPSWETRHWQEALTGEGPHASGDRLSVGQVLARLPVALLEVG</sequence>
<comment type="caution">
    <text evidence="1">The sequence shown here is derived from an EMBL/GenBank/DDBJ whole genome shotgun (WGS) entry which is preliminary data.</text>
</comment>
<dbReference type="Proteomes" id="UP001243009">
    <property type="component" value="Unassembled WGS sequence"/>
</dbReference>
<evidence type="ECO:0000313" key="2">
    <source>
        <dbReference type="Proteomes" id="UP001243009"/>
    </source>
</evidence>
<accession>A0ABT9DYL9</accession>
<dbReference type="RefSeq" id="WP_305103855.1">
    <property type="nucleotide sequence ID" value="NZ_JAUTWS010000009.1"/>
</dbReference>